<protein>
    <submittedName>
        <fullName evidence="6">Extracellular solute-binding protein</fullName>
    </submittedName>
</protein>
<dbReference type="EMBL" id="JBHMAG010000002">
    <property type="protein sequence ID" value="MFB9750087.1"/>
    <property type="molecule type" value="Genomic_DNA"/>
</dbReference>
<dbReference type="Gene3D" id="3.40.190.10">
    <property type="entry name" value="Periplasmic binding protein-like II"/>
    <property type="match status" value="2"/>
</dbReference>
<evidence type="ECO:0000313" key="6">
    <source>
        <dbReference type="EMBL" id="MFB9750087.1"/>
    </source>
</evidence>
<keyword evidence="5" id="KW-0449">Lipoprotein</keyword>
<dbReference type="Pfam" id="PF01547">
    <property type="entry name" value="SBP_bac_1"/>
    <property type="match status" value="1"/>
</dbReference>
<keyword evidence="2" id="KW-0732">Signal</keyword>
<keyword evidence="4" id="KW-0564">Palmitate</keyword>
<dbReference type="Proteomes" id="UP001589619">
    <property type="component" value="Unassembled WGS sequence"/>
</dbReference>
<dbReference type="SUPFAM" id="SSF53850">
    <property type="entry name" value="Periplasmic binding protein-like II"/>
    <property type="match status" value="1"/>
</dbReference>
<evidence type="ECO:0000313" key="7">
    <source>
        <dbReference type="Proteomes" id="UP001589619"/>
    </source>
</evidence>
<dbReference type="PROSITE" id="PS51257">
    <property type="entry name" value="PROKAR_LIPOPROTEIN"/>
    <property type="match status" value="1"/>
</dbReference>
<comment type="caution">
    <text evidence="6">The sequence shown here is derived from an EMBL/GenBank/DDBJ whole genome shotgun (WGS) entry which is preliminary data.</text>
</comment>
<evidence type="ECO:0000256" key="3">
    <source>
        <dbReference type="ARBA" id="ARBA00023136"/>
    </source>
</evidence>
<name>A0ABV5VP93_9BACL</name>
<evidence type="ECO:0000256" key="5">
    <source>
        <dbReference type="ARBA" id="ARBA00023288"/>
    </source>
</evidence>
<dbReference type="RefSeq" id="WP_344916627.1">
    <property type="nucleotide sequence ID" value="NZ_BAAAYO010000021.1"/>
</dbReference>
<keyword evidence="3" id="KW-0472">Membrane</keyword>
<keyword evidence="1" id="KW-1003">Cell membrane</keyword>
<keyword evidence="7" id="KW-1185">Reference proteome</keyword>
<dbReference type="InterPro" id="IPR050490">
    <property type="entry name" value="Bact_solute-bd_prot1"/>
</dbReference>
<organism evidence="6 7">
    <name type="scientific">Paenibacillus hodogayensis</name>
    <dbReference type="NCBI Taxonomy" id="279208"/>
    <lineage>
        <taxon>Bacteria</taxon>
        <taxon>Bacillati</taxon>
        <taxon>Bacillota</taxon>
        <taxon>Bacilli</taxon>
        <taxon>Bacillales</taxon>
        <taxon>Paenibacillaceae</taxon>
        <taxon>Paenibacillus</taxon>
    </lineage>
</organism>
<proteinExistence type="predicted"/>
<dbReference type="PANTHER" id="PTHR43649">
    <property type="entry name" value="ARABINOSE-BINDING PROTEIN-RELATED"/>
    <property type="match status" value="1"/>
</dbReference>
<reference evidence="6 7" key="1">
    <citation type="submission" date="2024-09" db="EMBL/GenBank/DDBJ databases">
        <authorList>
            <person name="Sun Q."/>
            <person name="Mori K."/>
        </authorList>
    </citation>
    <scope>NUCLEOTIDE SEQUENCE [LARGE SCALE GENOMIC DNA]</scope>
    <source>
        <strain evidence="6 7">JCM 12520</strain>
    </source>
</reference>
<gene>
    <name evidence="6" type="ORF">ACFFNY_00755</name>
</gene>
<evidence type="ECO:0000256" key="4">
    <source>
        <dbReference type="ARBA" id="ARBA00023139"/>
    </source>
</evidence>
<evidence type="ECO:0000256" key="1">
    <source>
        <dbReference type="ARBA" id="ARBA00022475"/>
    </source>
</evidence>
<sequence length="515" mass="58524">MMIERAGKWTAALLTLLAAFGFVLGACGGLADESVAPKQLSISMFDRGQVSSDEGTYRNNRWVQWIREKSGIYVTFVPVPRVGQDRLNVLLAAGEAPDLIWEYDRRYIGMLASQGVIQPVDGLLETYSTVYRNYLKEHPELMPYLSFNGQMYAVATRRPVTSVANHAIWIRQDWLDILGLQTPRTLDDLLHVAKAFRDRDPDGNGQADTLAFAGNEKADIISALFGTHRNEWFLEDGKVKYGPTTDRYMEAIRFEKQLHDEDLIDKEGKAGLQAWVDGKAGICLCQWSSPLLTDLMNNDADARPVPLEPAETRWGTYGLYQEEPPYIYVAFNKKMKDPETAVKYLDWMLEKGWSELVYGTEGEHMKTVNGIPQMISADKYRKEMLYAYEYAVLRQEKGWESALSAKAAPDPLSQRVARLQEEALQVALKHPYRRDFPYPPNFVEMNETITSIGQTFDTIKAKAVRLGPNYSPEWAMQEIRKEWRRAGGEQAEALIQVWYDNNKAGMMVMAERIGG</sequence>
<accession>A0ABV5VP93</accession>
<dbReference type="PANTHER" id="PTHR43649:SF33">
    <property type="entry name" value="POLYGALACTURONAN_RHAMNOGALACTURONAN-BINDING PROTEIN YTCQ"/>
    <property type="match status" value="1"/>
</dbReference>
<evidence type="ECO:0000256" key="2">
    <source>
        <dbReference type="ARBA" id="ARBA00022729"/>
    </source>
</evidence>
<dbReference type="InterPro" id="IPR006059">
    <property type="entry name" value="SBP"/>
</dbReference>